<dbReference type="SMART" id="SM00421">
    <property type="entry name" value="HTH_LUXR"/>
    <property type="match status" value="1"/>
</dbReference>
<evidence type="ECO:0000256" key="1">
    <source>
        <dbReference type="ARBA" id="ARBA00023015"/>
    </source>
</evidence>
<dbReference type="SMART" id="SM00448">
    <property type="entry name" value="REC"/>
    <property type="match status" value="1"/>
</dbReference>
<keyword evidence="8" id="KW-1185">Reference proteome</keyword>
<dbReference type="PROSITE" id="PS00622">
    <property type="entry name" value="HTH_LUXR_1"/>
    <property type="match status" value="1"/>
</dbReference>
<feature type="domain" description="Response regulatory" evidence="6">
    <location>
        <begin position="4"/>
        <end position="121"/>
    </location>
</feature>
<dbReference type="InterPro" id="IPR016032">
    <property type="entry name" value="Sig_transdc_resp-reg_C-effctor"/>
</dbReference>
<protein>
    <submittedName>
        <fullName evidence="7">Response regulator transcription factor</fullName>
    </submittedName>
</protein>
<keyword evidence="4" id="KW-0597">Phosphoprotein</keyword>
<dbReference type="Pfam" id="PF00196">
    <property type="entry name" value="GerE"/>
    <property type="match status" value="1"/>
</dbReference>
<evidence type="ECO:0000256" key="3">
    <source>
        <dbReference type="ARBA" id="ARBA00023163"/>
    </source>
</evidence>
<evidence type="ECO:0000313" key="7">
    <source>
        <dbReference type="EMBL" id="MEQ3352970.1"/>
    </source>
</evidence>
<dbReference type="InterPro" id="IPR001789">
    <property type="entry name" value="Sig_transdc_resp-reg_receiver"/>
</dbReference>
<sequence>MTYKLMIVDDQFVSRELFRLILDKSPDYEVVYSVDTAMFADTYVLNGDLDLVIMDILMQDGSNGLDAAEKIKKLRPEIKIVAVTSMPEVSWMDRAKAIGIDSFWYKEASEAGILEVIGRTLAGESIYPEQTPVIQLGLAKSTEFTPREIQVLRLLTTGAGNDEIASKLEISLNTVKTHVMHLMDKTGFTSRTQLAIQARITGFVIDESEQ</sequence>
<dbReference type="Gene3D" id="1.10.10.10">
    <property type="entry name" value="Winged helix-like DNA-binding domain superfamily/Winged helix DNA-binding domain"/>
    <property type="match status" value="1"/>
</dbReference>
<feature type="domain" description="HTH luxR-type" evidence="5">
    <location>
        <begin position="137"/>
        <end position="202"/>
    </location>
</feature>
<proteinExistence type="predicted"/>
<dbReference type="PANTHER" id="PTHR43214">
    <property type="entry name" value="TWO-COMPONENT RESPONSE REGULATOR"/>
    <property type="match status" value="1"/>
</dbReference>
<dbReference type="Gene3D" id="3.40.50.2300">
    <property type="match status" value="1"/>
</dbReference>
<evidence type="ECO:0000256" key="2">
    <source>
        <dbReference type="ARBA" id="ARBA00023125"/>
    </source>
</evidence>
<dbReference type="PANTHER" id="PTHR43214:SF43">
    <property type="entry name" value="TWO-COMPONENT RESPONSE REGULATOR"/>
    <property type="match status" value="1"/>
</dbReference>
<name>A0ABV1J456_9FIRM</name>
<evidence type="ECO:0000313" key="8">
    <source>
        <dbReference type="Proteomes" id="UP001481872"/>
    </source>
</evidence>
<keyword evidence="3" id="KW-0804">Transcription</keyword>
<dbReference type="CDD" id="cd06170">
    <property type="entry name" value="LuxR_C_like"/>
    <property type="match status" value="1"/>
</dbReference>
<dbReference type="InterPro" id="IPR000792">
    <property type="entry name" value="Tscrpt_reg_LuxR_C"/>
</dbReference>
<evidence type="ECO:0000259" key="5">
    <source>
        <dbReference type="PROSITE" id="PS50043"/>
    </source>
</evidence>
<reference evidence="7 8" key="1">
    <citation type="submission" date="2024-04" db="EMBL/GenBank/DDBJ databases">
        <title>Human intestinal bacterial collection.</title>
        <authorList>
            <person name="Pauvert C."/>
            <person name="Hitch T.C.A."/>
            <person name="Clavel T."/>
        </authorList>
    </citation>
    <scope>NUCLEOTIDE SEQUENCE [LARGE SCALE GENOMIC DNA]</scope>
    <source>
        <strain evidence="7 8">CLA-SR-H026</strain>
    </source>
</reference>
<evidence type="ECO:0000256" key="4">
    <source>
        <dbReference type="PROSITE-ProRule" id="PRU00169"/>
    </source>
</evidence>
<keyword evidence="1" id="KW-0805">Transcription regulation</keyword>
<dbReference type="InterPro" id="IPR036388">
    <property type="entry name" value="WH-like_DNA-bd_sf"/>
</dbReference>
<dbReference type="PROSITE" id="PS50043">
    <property type="entry name" value="HTH_LUXR_2"/>
    <property type="match status" value="1"/>
</dbReference>
<gene>
    <name evidence="7" type="ORF">AAA081_01440</name>
</gene>
<organism evidence="7 8">
    <name type="scientific">Aedoeadaptatus acetigenes</name>
    <dbReference type="NCBI Taxonomy" id="2981723"/>
    <lineage>
        <taxon>Bacteria</taxon>
        <taxon>Bacillati</taxon>
        <taxon>Bacillota</taxon>
        <taxon>Tissierellia</taxon>
        <taxon>Tissierellales</taxon>
        <taxon>Peptoniphilaceae</taxon>
        <taxon>Aedoeadaptatus</taxon>
    </lineage>
</organism>
<accession>A0ABV1J456</accession>
<evidence type="ECO:0000259" key="6">
    <source>
        <dbReference type="PROSITE" id="PS50110"/>
    </source>
</evidence>
<dbReference type="SUPFAM" id="SSF52172">
    <property type="entry name" value="CheY-like"/>
    <property type="match status" value="1"/>
</dbReference>
<dbReference type="RefSeq" id="WP_349053371.1">
    <property type="nucleotide sequence ID" value="NZ_JBBNPS010000002.1"/>
</dbReference>
<feature type="modified residue" description="4-aspartylphosphate" evidence="4">
    <location>
        <position position="55"/>
    </location>
</feature>
<dbReference type="PROSITE" id="PS50110">
    <property type="entry name" value="RESPONSE_REGULATORY"/>
    <property type="match status" value="1"/>
</dbReference>
<dbReference type="InterPro" id="IPR039420">
    <property type="entry name" value="WalR-like"/>
</dbReference>
<dbReference type="Pfam" id="PF00072">
    <property type="entry name" value="Response_reg"/>
    <property type="match status" value="1"/>
</dbReference>
<comment type="caution">
    <text evidence="7">The sequence shown here is derived from an EMBL/GenBank/DDBJ whole genome shotgun (WGS) entry which is preliminary data.</text>
</comment>
<dbReference type="InterPro" id="IPR011006">
    <property type="entry name" value="CheY-like_superfamily"/>
</dbReference>
<dbReference type="PRINTS" id="PR00038">
    <property type="entry name" value="HTHLUXR"/>
</dbReference>
<dbReference type="SUPFAM" id="SSF46894">
    <property type="entry name" value="C-terminal effector domain of the bipartite response regulators"/>
    <property type="match status" value="1"/>
</dbReference>
<dbReference type="EMBL" id="JBBNPS010000002">
    <property type="protein sequence ID" value="MEQ3352970.1"/>
    <property type="molecule type" value="Genomic_DNA"/>
</dbReference>
<dbReference type="Proteomes" id="UP001481872">
    <property type="component" value="Unassembled WGS sequence"/>
</dbReference>
<keyword evidence="2" id="KW-0238">DNA-binding</keyword>